<evidence type="ECO:0000313" key="10">
    <source>
        <dbReference type="Proteomes" id="UP001498398"/>
    </source>
</evidence>
<dbReference type="Pfam" id="PF05199">
    <property type="entry name" value="GMC_oxred_C"/>
    <property type="match status" value="1"/>
</dbReference>
<dbReference type="InterPro" id="IPR007867">
    <property type="entry name" value="GMC_OxRtase_C"/>
</dbReference>
<evidence type="ECO:0000259" key="8">
    <source>
        <dbReference type="PROSITE" id="PS00624"/>
    </source>
</evidence>
<dbReference type="InterPro" id="IPR000172">
    <property type="entry name" value="GMC_OxRdtase_N"/>
</dbReference>
<dbReference type="PIRSF" id="PIRSF000137">
    <property type="entry name" value="Alcohol_oxidase"/>
    <property type="match status" value="1"/>
</dbReference>
<evidence type="ECO:0000256" key="5">
    <source>
        <dbReference type="ARBA" id="ARBA00022827"/>
    </source>
</evidence>
<dbReference type="Proteomes" id="UP001498398">
    <property type="component" value="Unassembled WGS sequence"/>
</dbReference>
<keyword evidence="6" id="KW-0560">Oxidoreductase</keyword>
<dbReference type="SUPFAM" id="SSF51905">
    <property type="entry name" value="FAD/NAD(P)-binding domain"/>
    <property type="match status" value="1"/>
</dbReference>
<evidence type="ECO:0000256" key="3">
    <source>
        <dbReference type="ARBA" id="ARBA00022630"/>
    </source>
</evidence>
<keyword evidence="4" id="KW-0732">Signal</keyword>
<dbReference type="InterPro" id="IPR012132">
    <property type="entry name" value="GMC_OxRdtase"/>
</dbReference>
<keyword evidence="5" id="KW-0274">FAD</keyword>
<dbReference type="SUPFAM" id="SSF54373">
    <property type="entry name" value="FAD-linked reductases, C-terminal domain"/>
    <property type="match status" value="1"/>
</dbReference>
<comment type="caution">
    <text evidence="9">The sequence shown here is derived from an EMBL/GenBank/DDBJ whole genome shotgun (WGS) entry which is preliminary data.</text>
</comment>
<dbReference type="Pfam" id="PF00732">
    <property type="entry name" value="GMC_oxred_N"/>
    <property type="match status" value="1"/>
</dbReference>
<evidence type="ECO:0000256" key="1">
    <source>
        <dbReference type="ARBA" id="ARBA00001974"/>
    </source>
</evidence>
<organism evidence="9 10">
    <name type="scientific">Marasmiellus scandens</name>
    <dbReference type="NCBI Taxonomy" id="2682957"/>
    <lineage>
        <taxon>Eukaryota</taxon>
        <taxon>Fungi</taxon>
        <taxon>Dikarya</taxon>
        <taxon>Basidiomycota</taxon>
        <taxon>Agaricomycotina</taxon>
        <taxon>Agaricomycetes</taxon>
        <taxon>Agaricomycetidae</taxon>
        <taxon>Agaricales</taxon>
        <taxon>Marasmiineae</taxon>
        <taxon>Omphalotaceae</taxon>
        <taxon>Marasmiellus</taxon>
    </lineage>
</organism>
<evidence type="ECO:0000256" key="6">
    <source>
        <dbReference type="ARBA" id="ARBA00023002"/>
    </source>
</evidence>
<dbReference type="Gene3D" id="3.30.560.10">
    <property type="entry name" value="Glucose Oxidase, domain 3"/>
    <property type="match status" value="1"/>
</dbReference>
<evidence type="ECO:0000256" key="4">
    <source>
        <dbReference type="ARBA" id="ARBA00022729"/>
    </source>
</evidence>
<dbReference type="PANTHER" id="PTHR11552:SF201">
    <property type="entry name" value="GLUCOSE-METHANOL-CHOLINE OXIDOREDUCTASE N-TERMINAL DOMAIN-CONTAINING PROTEIN"/>
    <property type="match status" value="1"/>
</dbReference>
<name>A0ABR1JKA2_9AGAR</name>
<sequence length="510" mass="55202">MSSGKILGGDSAVNGLVWITGAEEEYDAYETLGSPGWNWHNMHQCLVKAEKLNMPSDALVDQFGFVVEPSSHGSSGPVEISFPQYLPIQHTKLVEACVELGHPFNRDPYSGNNTGVYYSLSSQTTNPIPTRETSEFAYLTPNLSANNLTVLSNATATRLVLKTSNSLVKATGVEFISPDGTSYTAKVHSHGEVILSAGTMRTPQLLELSGIGDRDVLEPLGIDVKLDLKGVGANFEDQSLTILTYQLKDGYLSYDALGYNETLVAEQQALYEQQGKGWFTFAQGVGDMSSAQTVLTDNELAEAAQILATKPDIIPEDQFNVIKGNVLNGLPQAEYILFNSFSGGENKQPNTSYISLAVTHLHPLSRGSIHINSTSIHDHPIIDPKLLSTEWDAWFLAKATAYGRKIMQTKAFGEILEEGEIWPGANTSTTDQWTEFVRKTVNTGYHPIGTASMLPLEKNGVVAANLLVYGTSNIRVADASIAPTHISAHTQTLAYTIGEKAAVIIKGTSC</sequence>
<comment type="similarity">
    <text evidence="2">Belongs to the GMC oxidoreductase family.</text>
</comment>
<accession>A0ABR1JKA2</accession>
<keyword evidence="3" id="KW-0285">Flavoprotein</keyword>
<keyword evidence="10" id="KW-1185">Reference proteome</keyword>
<proteinExistence type="inferred from homology"/>
<evidence type="ECO:0000256" key="2">
    <source>
        <dbReference type="ARBA" id="ARBA00010790"/>
    </source>
</evidence>
<gene>
    <name evidence="9" type="ORF">VKT23_007585</name>
</gene>
<dbReference type="EMBL" id="JBANRG010000010">
    <property type="protein sequence ID" value="KAK7463003.1"/>
    <property type="molecule type" value="Genomic_DNA"/>
</dbReference>
<comment type="cofactor">
    <cofactor evidence="1">
        <name>FAD</name>
        <dbReference type="ChEBI" id="CHEBI:57692"/>
    </cofactor>
</comment>
<dbReference type="PANTHER" id="PTHR11552">
    <property type="entry name" value="GLUCOSE-METHANOL-CHOLINE GMC OXIDOREDUCTASE"/>
    <property type="match status" value="1"/>
</dbReference>
<keyword evidence="7" id="KW-0325">Glycoprotein</keyword>
<evidence type="ECO:0000256" key="7">
    <source>
        <dbReference type="ARBA" id="ARBA00023180"/>
    </source>
</evidence>
<dbReference type="PROSITE" id="PS00624">
    <property type="entry name" value="GMC_OXRED_2"/>
    <property type="match status" value="1"/>
</dbReference>
<dbReference type="Gene3D" id="3.50.50.60">
    <property type="entry name" value="FAD/NAD(P)-binding domain"/>
    <property type="match status" value="1"/>
</dbReference>
<dbReference type="InterPro" id="IPR036188">
    <property type="entry name" value="FAD/NAD-bd_sf"/>
</dbReference>
<feature type="domain" description="Glucose-methanol-choline oxidoreductase N-terminal" evidence="8">
    <location>
        <begin position="198"/>
        <end position="212"/>
    </location>
</feature>
<protein>
    <recommendedName>
        <fullName evidence="8">Glucose-methanol-choline oxidoreductase N-terminal domain-containing protein</fullName>
    </recommendedName>
</protein>
<evidence type="ECO:0000313" key="9">
    <source>
        <dbReference type="EMBL" id="KAK7463003.1"/>
    </source>
</evidence>
<reference evidence="9 10" key="1">
    <citation type="submission" date="2024-01" db="EMBL/GenBank/DDBJ databases">
        <title>A draft genome for the cacao thread blight pathogen Marasmiellus scandens.</title>
        <authorList>
            <person name="Baruah I.K."/>
            <person name="Leung J."/>
            <person name="Bukari Y."/>
            <person name="Amoako-Attah I."/>
            <person name="Meinhardt L.W."/>
            <person name="Bailey B.A."/>
            <person name="Cohen S.P."/>
        </authorList>
    </citation>
    <scope>NUCLEOTIDE SEQUENCE [LARGE SCALE GENOMIC DNA]</scope>
    <source>
        <strain evidence="9 10">GH-19</strain>
    </source>
</reference>